<dbReference type="PANTHER" id="PTHR42796">
    <property type="entry name" value="FUMARYLACETOACETATE HYDROLASE DOMAIN-CONTAINING PROTEIN 2A-RELATED"/>
    <property type="match status" value="1"/>
</dbReference>
<evidence type="ECO:0000313" key="5">
    <source>
        <dbReference type="Proteomes" id="UP001501423"/>
    </source>
</evidence>
<dbReference type="InterPro" id="IPR051121">
    <property type="entry name" value="FAH"/>
</dbReference>
<protein>
    <submittedName>
        <fullName evidence="4">Fumarylacetoacetate hydrolase family protein</fullName>
    </submittedName>
</protein>
<comment type="caution">
    <text evidence="4">The sequence shown here is derived from an EMBL/GenBank/DDBJ whole genome shotgun (WGS) entry which is preliminary data.</text>
</comment>
<gene>
    <name evidence="4" type="ORF">GCM10010478_08020</name>
</gene>
<evidence type="ECO:0000313" key="4">
    <source>
        <dbReference type="EMBL" id="GAA2911692.1"/>
    </source>
</evidence>
<dbReference type="InterPro" id="IPR036663">
    <property type="entry name" value="Fumarylacetoacetase_C_sf"/>
</dbReference>
<evidence type="ECO:0000256" key="1">
    <source>
        <dbReference type="ARBA" id="ARBA00010211"/>
    </source>
</evidence>
<dbReference type="InterPro" id="IPR011234">
    <property type="entry name" value="Fumarylacetoacetase-like_C"/>
</dbReference>
<name>A0ABN3WDV7_9ACTN</name>
<accession>A0ABN3WDV7</accession>
<dbReference type="PANTHER" id="PTHR42796:SF7">
    <property type="entry name" value="2-DEHYDRO-3-DEOXY-D-ARABINONATE DEHYDRATASE"/>
    <property type="match status" value="1"/>
</dbReference>
<organism evidence="4 5">
    <name type="scientific">Streptomyces erythrogriseus</name>
    <dbReference type="NCBI Taxonomy" id="284027"/>
    <lineage>
        <taxon>Bacteria</taxon>
        <taxon>Bacillati</taxon>
        <taxon>Actinomycetota</taxon>
        <taxon>Actinomycetes</taxon>
        <taxon>Kitasatosporales</taxon>
        <taxon>Streptomycetaceae</taxon>
        <taxon>Streptomyces</taxon>
        <taxon>Streptomyces griseoincarnatus group</taxon>
    </lineage>
</organism>
<dbReference type="GO" id="GO:0016787">
    <property type="term" value="F:hydrolase activity"/>
    <property type="evidence" value="ECO:0007669"/>
    <property type="project" value="UniProtKB-KW"/>
</dbReference>
<dbReference type="Proteomes" id="UP001501423">
    <property type="component" value="Unassembled WGS sequence"/>
</dbReference>
<dbReference type="SUPFAM" id="SSF56529">
    <property type="entry name" value="FAH"/>
    <property type="match status" value="1"/>
</dbReference>
<comment type="similarity">
    <text evidence="1">Belongs to the FAH family.</text>
</comment>
<evidence type="ECO:0000256" key="2">
    <source>
        <dbReference type="ARBA" id="ARBA00022723"/>
    </source>
</evidence>
<dbReference type="Pfam" id="PF01557">
    <property type="entry name" value="FAA_hydrolase"/>
    <property type="match status" value="1"/>
</dbReference>
<keyword evidence="2" id="KW-0479">Metal-binding</keyword>
<feature type="domain" description="Fumarylacetoacetase-like C-terminal" evidence="3">
    <location>
        <begin position="225"/>
        <end position="370"/>
    </location>
</feature>
<evidence type="ECO:0000259" key="3">
    <source>
        <dbReference type="Pfam" id="PF01557"/>
    </source>
</evidence>
<keyword evidence="4" id="KW-0378">Hydrolase</keyword>
<sequence length="395" mass="41696">MESAAARPRPVLTAGTVLPEDAGRAALVARVHDPEADGPCVAAVRGERVVDLTAVAPTVSDLLERDDAAEVVREADGGRAWRLDDLLGAPPGQGDVPHLLAPVDLQVIKAAGVTFARSLLERVIEERTGGDPAQATRVRERVVRLVGGRLDGIRPGSPEAAKVKELLLAEGLWSQYLEVGIGPDPEVFTKAPVLSAVGTGADIGVLRASVWNNPEPEAVLVVDSRGRVRGATLGNDVNLRDVEGRSALLLSRAKDNNASCAIGPFVRLLDDDFGIDAVRGLDIDLRVEGPDGYVLRGSSSLREISRDVLDLVSATYGAHHQYPDGFALFTGTLFAPTEDRGAPGEGFTHEYGDTVHISSPRLGALVNTVVPSEEAPPWTSGVGALMRSLARRGLL</sequence>
<dbReference type="RefSeq" id="WP_189364675.1">
    <property type="nucleotide sequence ID" value="NZ_BAAAVA010000005.1"/>
</dbReference>
<dbReference type="EMBL" id="BAAAVA010000005">
    <property type="protein sequence ID" value="GAA2911692.1"/>
    <property type="molecule type" value="Genomic_DNA"/>
</dbReference>
<dbReference type="Gene3D" id="3.90.850.10">
    <property type="entry name" value="Fumarylacetoacetase-like, C-terminal domain"/>
    <property type="match status" value="1"/>
</dbReference>
<keyword evidence="5" id="KW-1185">Reference proteome</keyword>
<reference evidence="4 5" key="1">
    <citation type="journal article" date="2019" name="Int. J. Syst. Evol. Microbiol.">
        <title>The Global Catalogue of Microorganisms (GCM) 10K type strain sequencing project: providing services to taxonomists for standard genome sequencing and annotation.</title>
        <authorList>
            <consortium name="The Broad Institute Genomics Platform"/>
            <consortium name="The Broad Institute Genome Sequencing Center for Infectious Disease"/>
            <person name="Wu L."/>
            <person name="Ma J."/>
        </authorList>
    </citation>
    <scope>NUCLEOTIDE SEQUENCE [LARGE SCALE GENOMIC DNA]</scope>
    <source>
        <strain evidence="4 5">JCM 9650</strain>
    </source>
</reference>
<proteinExistence type="inferred from homology"/>